<feature type="non-terminal residue" evidence="12">
    <location>
        <position position="1"/>
    </location>
</feature>
<evidence type="ECO:0000313" key="13">
    <source>
        <dbReference type="Proteomes" id="UP001529510"/>
    </source>
</evidence>
<evidence type="ECO:0000313" key="12">
    <source>
        <dbReference type="EMBL" id="KAL0199337.1"/>
    </source>
</evidence>
<dbReference type="Proteomes" id="UP001529510">
    <property type="component" value="Unassembled WGS sequence"/>
</dbReference>
<evidence type="ECO:0000256" key="5">
    <source>
        <dbReference type="ARBA" id="ARBA00022989"/>
    </source>
</evidence>
<dbReference type="InterPro" id="IPR013783">
    <property type="entry name" value="Ig-like_fold"/>
</dbReference>
<dbReference type="AlphaFoldDB" id="A0ABD0RLD3"/>
<evidence type="ECO:0000256" key="9">
    <source>
        <dbReference type="ARBA" id="ARBA00023180"/>
    </source>
</evidence>
<dbReference type="GO" id="GO:0050863">
    <property type="term" value="P:regulation of T cell activation"/>
    <property type="evidence" value="ECO:0007669"/>
    <property type="project" value="UniProtKB-ARBA"/>
</dbReference>
<evidence type="ECO:0000256" key="6">
    <source>
        <dbReference type="ARBA" id="ARBA00023136"/>
    </source>
</evidence>
<dbReference type="InterPro" id="IPR013106">
    <property type="entry name" value="Ig_V-set"/>
</dbReference>
<keyword evidence="9" id="KW-0325">Glycoprotein</keyword>
<evidence type="ECO:0000256" key="10">
    <source>
        <dbReference type="ARBA" id="ARBA00023319"/>
    </source>
</evidence>
<feature type="domain" description="Ig-like" evidence="11">
    <location>
        <begin position="1"/>
        <end position="101"/>
    </location>
</feature>
<dbReference type="Pfam" id="PF07686">
    <property type="entry name" value="V-set"/>
    <property type="match status" value="1"/>
</dbReference>
<comment type="caution">
    <text evidence="12">The sequence shown here is derived from an EMBL/GenBank/DDBJ whole genome shotgun (WGS) entry which is preliminary data.</text>
</comment>
<keyword evidence="8" id="KW-0675">Receptor</keyword>
<keyword evidence="4" id="KW-0732">Signal</keyword>
<organism evidence="12 13">
    <name type="scientific">Cirrhinus mrigala</name>
    <name type="common">Mrigala</name>
    <dbReference type="NCBI Taxonomy" id="683832"/>
    <lineage>
        <taxon>Eukaryota</taxon>
        <taxon>Metazoa</taxon>
        <taxon>Chordata</taxon>
        <taxon>Craniata</taxon>
        <taxon>Vertebrata</taxon>
        <taxon>Euteleostomi</taxon>
        <taxon>Actinopterygii</taxon>
        <taxon>Neopterygii</taxon>
        <taxon>Teleostei</taxon>
        <taxon>Ostariophysi</taxon>
        <taxon>Cypriniformes</taxon>
        <taxon>Cyprinidae</taxon>
        <taxon>Labeoninae</taxon>
        <taxon>Labeonini</taxon>
        <taxon>Cirrhinus</taxon>
    </lineage>
</organism>
<gene>
    <name evidence="12" type="ORF">M9458_007877</name>
</gene>
<keyword evidence="6" id="KW-0472">Membrane</keyword>
<keyword evidence="3" id="KW-0812">Transmembrane</keyword>
<dbReference type="PANTHER" id="PTHR25466:SF14">
    <property type="entry name" value="BUTYROPHILIN SUBFAMILY 2 MEMBER A2-LIKE-RELATED"/>
    <property type="match status" value="1"/>
</dbReference>
<dbReference type="FunFam" id="2.60.40.10:FF:000142">
    <property type="entry name" value="V-set domain-containing T-cell activation inhibitor 1"/>
    <property type="match status" value="1"/>
</dbReference>
<dbReference type="InterPro" id="IPR007110">
    <property type="entry name" value="Ig-like_dom"/>
</dbReference>
<dbReference type="SUPFAM" id="SSF48726">
    <property type="entry name" value="Immunoglobulin"/>
    <property type="match status" value="1"/>
</dbReference>
<dbReference type="InterPro" id="IPR036179">
    <property type="entry name" value="Ig-like_dom_sf"/>
</dbReference>
<reference evidence="12 13" key="1">
    <citation type="submission" date="2024-05" db="EMBL/GenBank/DDBJ databases">
        <title>Genome sequencing and assembly of Indian major carp, Cirrhinus mrigala (Hamilton, 1822).</title>
        <authorList>
            <person name="Mohindra V."/>
            <person name="Chowdhury L.M."/>
            <person name="Lal K."/>
            <person name="Jena J.K."/>
        </authorList>
    </citation>
    <scope>NUCLEOTIDE SEQUENCE [LARGE SCALE GENOMIC DNA]</scope>
    <source>
        <strain evidence="12">CM1030</strain>
        <tissue evidence="12">Blood</tissue>
    </source>
</reference>
<evidence type="ECO:0000259" key="11">
    <source>
        <dbReference type="PROSITE" id="PS50835"/>
    </source>
</evidence>
<keyword evidence="5" id="KW-1133">Transmembrane helix</keyword>
<dbReference type="InterPro" id="IPR051713">
    <property type="entry name" value="T-cell_Activation_Regulation"/>
</dbReference>
<dbReference type="Gene3D" id="2.60.40.10">
    <property type="entry name" value="Immunoglobulins"/>
    <property type="match status" value="1"/>
</dbReference>
<evidence type="ECO:0000256" key="4">
    <source>
        <dbReference type="ARBA" id="ARBA00022729"/>
    </source>
</evidence>
<keyword evidence="13" id="KW-1185">Reference proteome</keyword>
<name>A0ABD0RLD3_CIRMR</name>
<dbReference type="PANTHER" id="PTHR25466">
    <property type="entry name" value="T-LYMPHOCYTE ACTIVATION ANTIGEN"/>
    <property type="match status" value="1"/>
</dbReference>
<feature type="non-terminal residue" evidence="12">
    <location>
        <position position="102"/>
    </location>
</feature>
<proteinExistence type="predicted"/>
<evidence type="ECO:0000256" key="1">
    <source>
        <dbReference type="ARBA" id="ARBA00004251"/>
    </source>
</evidence>
<protein>
    <recommendedName>
        <fullName evidence="11">Ig-like domain-containing protein</fullName>
    </recommendedName>
</protein>
<comment type="subcellular location">
    <subcellularLocation>
        <location evidence="1">Cell membrane</location>
        <topology evidence="1">Single-pass type I membrane protein</topology>
    </subcellularLocation>
</comment>
<evidence type="ECO:0000256" key="3">
    <source>
        <dbReference type="ARBA" id="ARBA00022692"/>
    </source>
</evidence>
<keyword evidence="7" id="KW-1015">Disulfide bond</keyword>
<keyword evidence="10" id="KW-0393">Immunoglobulin domain</keyword>
<evidence type="ECO:0000256" key="2">
    <source>
        <dbReference type="ARBA" id="ARBA00022475"/>
    </source>
</evidence>
<dbReference type="SMART" id="SM00406">
    <property type="entry name" value="IGv"/>
    <property type="match status" value="1"/>
</dbReference>
<dbReference type="EMBL" id="JAMKFB020000003">
    <property type="protein sequence ID" value="KAL0199337.1"/>
    <property type="molecule type" value="Genomic_DNA"/>
</dbReference>
<sequence length="102" mass="11979">FTNDDDVLLGDSVDLPCQNSLKVEWRRANSETLVHLYKDGKSQADEQHKDYHNRAYFLEKKTKDGNFSLRLKRLRAGDEGVYRCKVYRDQECVHSDDTELKL</sequence>
<dbReference type="PROSITE" id="PS50835">
    <property type="entry name" value="IG_LIKE"/>
    <property type="match status" value="1"/>
</dbReference>
<dbReference type="GO" id="GO:0005886">
    <property type="term" value="C:plasma membrane"/>
    <property type="evidence" value="ECO:0007669"/>
    <property type="project" value="UniProtKB-SubCell"/>
</dbReference>
<dbReference type="GO" id="GO:1903037">
    <property type="term" value="P:regulation of leukocyte cell-cell adhesion"/>
    <property type="evidence" value="ECO:0007669"/>
    <property type="project" value="UniProtKB-ARBA"/>
</dbReference>
<accession>A0ABD0RLD3</accession>
<keyword evidence="2" id="KW-1003">Cell membrane</keyword>
<evidence type="ECO:0000256" key="7">
    <source>
        <dbReference type="ARBA" id="ARBA00023157"/>
    </source>
</evidence>
<evidence type="ECO:0000256" key="8">
    <source>
        <dbReference type="ARBA" id="ARBA00023170"/>
    </source>
</evidence>